<dbReference type="Pfam" id="PF03473">
    <property type="entry name" value="MOSC"/>
    <property type="match status" value="1"/>
</dbReference>
<accession>A0ABR9X165</accession>
<organism evidence="3 4">
    <name type="scientific">Salipiger mangrovisoli</name>
    <dbReference type="NCBI Taxonomy" id="2865933"/>
    <lineage>
        <taxon>Bacteria</taxon>
        <taxon>Pseudomonadati</taxon>
        <taxon>Pseudomonadota</taxon>
        <taxon>Alphaproteobacteria</taxon>
        <taxon>Rhodobacterales</taxon>
        <taxon>Roseobacteraceae</taxon>
        <taxon>Salipiger</taxon>
    </lineage>
</organism>
<evidence type="ECO:0000313" key="3">
    <source>
        <dbReference type="EMBL" id="MBE9637305.1"/>
    </source>
</evidence>
<sequence length="199" mass="21564">MPALIPTSFSARITWLGQVPVEGDSIRSQAVETLELGWAGPEGERHAGRTRPSCSRVTSQHPRGTEIANVRQLAVMSAEEIAEIARTLGLSELDPQLAGATLVLEGIPDFSHLPPSSRLQGPDGVTLVVDMENRPCNLPAREIESEHVGHGKAFKAAAKGKRGVTAWVERPGRLTLGDEMRLHVPDQRVWAHLKAVRKG</sequence>
<evidence type="ECO:0000256" key="1">
    <source>
        <dbReference type="SAM" id="MobiDB-lite"/>
    </source>
</evidence>
<gene>
    <name evidence="3" type="ORF">IQ782_10680</name>
</gene>
<dbReference type="Gene3D" id="2.40.33.20">
    <property type="entry name" value="PK beta-barrel domain-like"/>
    <property type="match status" value="1"/>
</dbReference>
<dbReference type="InterPro" id="IPR005302">
    <property type="entry name" value="MoCF_Sase_C"/>
</dbReference>
<evidence type="ECO:0000259" key="2">
    <source>
        <dbReference type="PROSITE" id="PS51340"/>
    </source>
</evidence>
<comment type="caution">
    <text evidence="3">The sequence shown here is derived from an EMBL/GenBank/DDBJ whole genome shotgun (WGS) entry which is preliminary data.</text>
</comment>
<feature type="region of interest" description="Disordered" evidence="1">
    <location>
        <begin position="41"/>
        <end position="60"/>
    </location>
</feature>
<evidence type="ECO:0000313" key="4">
    <source>
        <dbReference type="Proteomes" id="UP000607796"/>
    </source>
</evidence>
<dbReference type="PANTHER" id="PTHR36930:SF1">
    <property type="entry name" value="MOSC DOMAIN-CONTAINING PROTEIN"/>
    <property type="match status" value="1"/>
</dbReference>
<dbReference type="InterPro" id="IPR011037">
    <property type="entry name" value="Pyrv_Knase-like_insert_dom_sf"/>
</dbReference>
<dbReference type="SUPFAM" id="SSF50800">
    <property type="entry name" value="PK beta-barrel domain-like"/>
    <property type="match status" value="1"/>
</dbReference>
<reference evidence="3 4" key="1">
    <citation type="journal article" date="2021" name="Int. J. Syst. Evol. Microbiol.">
        <title>Salipiger mangrovisoli sp. nov., isolated from mangrove soil and the proposal for the reclassification of Paraphaeobacter pallidus as Salipiger pallidus comb. nov.</title>
        <authorList>
            <person name="Du J."/>
            <person name="Liu Y."/>
            <person name="Pei T."/>
            <person name="Deng M.R."/>
            <person name="Zhu H."/>
        </authorList>
    </citation>
    <scope>NUCLEOTIDE SEQUENCE [LARGE SCALE GENOMIC DNA]</scope>
    <source>
        <strain evidence="3 4">6D45A</strain>
    </source>
</reference>
<protein>
    <submittedName>
        <fullName evidence="3">Sulfurase</fullName>
    </submittedName>
</protein>
<proteinExistence type="predicted"/>
<dbReference type="PANTHER" id="PTHR36930">
    <property type="entry name" value="METAL-SULFUR CLUSTER BIOSYNTHESIS PROTEINS YUAD-RELATED"/>
    <property type="match status" value="1"/>
</dbReference>
<dbReference type="RefSeq" id="WP_194134620.1">
    <property type="nucleotide sequence ID" value="NZ_JADFFK010000007.1"/>
</dbReference>
<keyword evidence="4" id="KW-1185">Reference proteome</keyword>
<feature type="domain" description="MOSC" evidence="2">
    <location>
        <begin position="24"/>
        <end position="183"/>
    </location>
</feature>
<dbReference type="PROSITE" id="PS51340">
    <property type="entry name" value="MOSC"/>
    <property type="match status" value="1"/>
</dbReference>
<dbReference type="Proteomes" id="UP000607796">
    <property type="component" value="Unassembled WGS sequence"/>
</dbReference>
<dbReference type="InterPro" id="IPR052716">
    <property type="entry name" value="MOSC_domain"/>
</dbReference>
<name>A0ABR9X165_9RHOB</name>
<dbReference type="EMBL" id="JADFFK010000007">
    <property type="protein sequence ID" value="MBE9637305.1"/>
    <property type="molecule type" value="Genomic_DNA"/>
</dbReference>